<comment type="caution">
    <text evidence="1">The sequence shown here is derived from an EMBL/GenBank/DDBJ whole genome shotgun (WGS) entry which is preliminary data.</text>
</comment>
<sequence>MRLSTRLLSLLGGARGRDAEAVERLLAGAIDDATRRWPGVSLEPETFVAWVAARVPAGSEPVEEALAKLRLAELFLACACAAGSAAAIAAFDAEFIARDRRTSDDEKQVIRQKLFLAHGDTPARIARYGGRGELGGWVRTVAARVAIDSARPAREQPTDDDLLDALSVDPGHSPGLAQLKQDARQIVQAALNGAITGLPARDRMLLLQYHLDGVGVVELGRLFNVAPSTISRNLARIRGLLLAQVRRSLMSHHKLWGDELERLLEFAQSQLSVGGVIDRS</sequence>
<protein>
    <submittedName>
        <fullName evidence="1">Uncharacterized protein</fullName>
    </submittedName>
</protein>
<evidence type="ECO:0000313" key="1">
    <source>
        <dbReference type="EMBL" id="MCY1013946.1"/>
    </source>
</evidence>
<reference evidence="1" key="1">
    <citation type="submission" date="2022-11" db="EMBL/GenBank/DDBJ databases">
        <title>Minimal conservation of predation-associated metabolite biosynthetic gene clusters underscores biosynthetic potential of Myxococcota including descriptions for ten novel species: Archangium lansinium sp. nov., Myxococcus landrumus sp. nov., Nannocystis bai.</title>
        <authorList>
            <person name="Ahearne A."/>
            <person name="Stevens C."/>
            <person name="Phillips K."/>
        </authorList>
    </citation>
    <scope>NUCLEOTIDE SEQUENCE</scope>
    <source>
        <strain evidence="1">Na p29</strain>
    </source>
</reference>
<name>A0A9X3J3M5_9BACT</name>
<dbReference type="Proteomes" id="UP001150924">
    <property type="component" value="Unassembled WGS sequence"/>
</dbReference>
<dbReference type="InterPro" id="IPR011745">
    <property type="entry name" value="RNA_pol_sigma70_MYXXA"/>
</dbReference>
<gene>
    <name evidence="1" type="ORF">OV079_52155</name>
</gene>
<proteinExistence type="predicted"/>
<dbReference type="RefSeq" id="WP_267778133.1">
    <property type="nucleotide sequence ID" value="NZ_JAPNKE010000002.1"/>
</dbReference>
<dbReference type="AlphaFoldDB" id="A0A9X3J3M5"/>
<dbReference type="NCBIfam" id="TIGR03001">
    <property type="entry name" value="Sig-70_gmx1"/>
    <property type="match status" value="1"/>
</dbReference>
<evidence type="ECO:0000313" key="2">
    <source>
        <dbReference type="Proteomes" id="UP001150924"/>
    </source>
</evidence>
<dbReference type="InterPro" id="IPR013324">
    <property type="entry name" value="RNA_pol_sigma_r3/r4-like"/>
</dbReference>
<keyword evidence="2" id="KW-1185">Reference proteome</keyword>
<dbReference type="SUPFAM" id="SSF88659">
    <property type="entry name" value="Sigma3 and sigma4 domains of RNA polymerase sigma factors"/>
    <property type="match status" value="1"/>
</dbReference>
<dbReference type="EMBL" id="JAPNKE010000002">
    <property type="protein sequence ID" value="MCY1013946.1"/>
    <property type="molecule type" value="Genomic_DNA"/>
</dbReference>
<organism evidence="1 2">
    <name type="scientific">Nannocystis pusilla</name>
    <dbReference type="NCBI Taxonomy" id="889268"/>
    <lineage>
        <taxon>Bacteria</taxon>
        <taxon>Pseudomonadati</taxon>
        <taxon>Myxococcota</taxon>
        <taxon>Polyangia</taxon>
        <taxon>Nannocystales</taxon>
        <taxon>Nannocystaceae</taxon>
        <taxon>Nannocystis</taxon>
    </lineage>
</organism>
<accession>A0A9X3J3M5</accession>